<dbReference type="AlphaFoldDB" id="X1HDH9"/>
<organism evidence="2">
    <name type="scientific">marine sediment metagenome</name>
    <dbReference type="NCBI Taxonomy" id="412755"/>
    <lineage>
        <taxon>unclassified sequences</taxon>
        <taxon>metagenomes</taxon>
        <taxon>ecological metagenomes</taxon>
    </lineage>
</organism>
<gene>
    <name evidence="2" type="ORF">S03H2_34362</name>
</gene>
<dbReference type="EMBL" id="BARU01020961">
    <property type="protein sequence ID" value="GAH55110.1"/>
    <property type="molecule type" value="Genomic_DNA"/>
</dbReference>
<accession>X1HDH9</accession>
<dbReference type="InterPro" id="IPR036388">
    <property type="entry name" value="WH-like_DNA-bd_sf"/>
</dbReference>
<evidence type="ECO:0008006" key="3">
    <source>
        <dbReference type="Google" id="ProtNLM"/>
    </source>
</evidence>
<name>X1HDH9_9ZZZZ</name>
<proteinExistence type="predicted"/>
<comment type="caution">
    <text evidence="2">The sequence shown here is derived from an EMBL/GenBank/DDBJ whole genome shotgun (WGS) entry which is preliminary data.</text>
</comment>
<feature type="non-terminal residue" evidence="2">
    <location>
        <position position="1"/>
    </location>
</feature>
<protein>
    <recommendedName>
        <fullName evidence="3">Transcription regulator TrmB N-terminal domain-containing protein</fullName>
    </recommendedName>
</protein>
<reference evidence="2" key="1">
    <citation type="journal article" date="2014" name="Front. Microbiol.">
        <title>High frequency of phylogenetically diverse reductive dehalogenase-homologous genes in deep subseafloor sedimentary metagenomes.</title>
        <authorList>
            <person name="Kawai M."/>
            <person name="Futagami T."/>
            <person name="Toyoda A."/>
            <person name="Takaki Y."/>
            <person name="Nishi S."/>
            <person name="Hori S."/>
            <person name="Arai W."/>
            <person name="Tsubouchi T."/>
            <person name="Morono Y."/>
            <person name="Uchiyama I."/>
            <person name="Ito T."/>
            <person name="Fujiyama A."/>
            <person name="Inagaki F."/>
            <person name="Takami H."/>
        </authorList>
    </citation>
    <scope>NUCLEOTIDE SEQUENCE</scope>
    <source>
        <strain evidence="2">Expedition CK06-06</strain>
    </source>
</reference>
<dbReference type="SUPFAM" id="SSF46785">
    <property type="entry name" value="Winged helix' DNA-binding domain"/>
    <property type="match status" value="1"/>
</dbReference>
<feature type="coiled-coil region" evidence="1">
    <location>
        <begin position="96"/>
        <end position="123"/>
    </location>
</feature>
<evidence type="ECO:0000313" key="2">
    <source>
        <dbReference type="EMBL" id="GAH55110.1"/>
    </source>
</evidence>
<dbReference type="Gene3D" id="1.10.10.10">
    <property type="entry name" value="Winged helix-like DNA-binding domain superfamily/Winged helix DNA-binding domain"/>
    <property type="match status" value="1"/>
</dbReference>
<evidence type="ECO:0000256" key="1">
    <source>
        <dbReference type="SAM" id="Coils"/>
    </source>
</evidence>
<keyword evidence="1" id="KW-0175">Coiled coil</keyword>
<sequence>EVISEKEEKLVNVLQRLELGRGTAKTLVYMLVKKTARGKDIERGTDLRQPEVSVGTNELRELGILSKRDIPRKDKGRPLHLYALNKSVSEVKDFFIKRTQEKIKKTERDLELLKTLIEDGENE</sequence>
<dbReference type="InterPro" id="IPR036390">
    <property type="entry name" value="WH_DNA-bd_sf"/>
</dbReference>